<gene>
    <name evidence="1" type="ORF">GQ55_5G353900</name>
</gene>
<sequence length="84" mass="9716">MPLVTRYSPLEPPILVACSRCLYYPSSWRNHRNQVLNFVVDSEGVLKIWLFVSNSKEAYICSYVDPHLGKRKKSFVFVCLLCSC</sequence>
<protein>
    <submittedName>
        <fullName evidence="1">Uncharacterized protein</fullName>
    </submittedName>
</protein>
<reference evidence="1 2" key="1">
    <citation type="submission" date="2018-04" db="EMBL/GenBank/DDBJ databases">
        <title>WGS assembly of Panicum hallii var. hallii HAL2.</title>
        <authorList>
            <person name="Lovell J."/>
            <person name="Jenkins J."/>
            <person name="Lowry D."/>
            <person name="Mamidi S."/>
            <person name="Sreedasyam A."/>
            <person name="Weng X."/>
            <person name="Barry K."/>
            <person name="Bonette J."/>
            <person name="Campitelli B."/>
            <person name="Daum C."/>
            <person name="Gordon S."/>
            <person name="Gould B."/>
            <person name="Lipzen A."/>
            <person name="MacQueen A."/>
            <person name="Palacio-Mejia J."/>
            <person name="Plott C."/>
            <person name="Shakirov E."/>
            <person name="Shu S."/>
            <person name="Yoshinaga Y."/>
            <person name="Zane M."/>
            <person name="Rokhsar D."/>
            <person name="Grimwood J."/>
            <person name="Schmutz J."/>
            <person name="Juenger T."/>
        </authorList>
    </citation>
    <scope>NUCLEOTIDE SEQUENCE [LARGE SCALE GENOMIC DNA]</scope>
    <source>
        <strain evidence="2">cv. HAL2</strain>
    </source>
</reference>
<accession>A0A2T7DMA6</accession>
<dbReference type="EMBL" id="CM009753">
    <property type="protein sequence ID" value="PUZ56713.1"/>
    <property type="molecule type" value="Genomic_DNA"/>
</dbReference>
<dbReference type="Proteomes" id="UP000244336">
    <property type="component" value="Chromosome 5"/>
</dbReference>
<proteinExistence type="predicted"/>
<dbReference type="Gramene" id="PUZ56713">
    <property type="protein sequence ID" value="PUZ56713"/>
    <property type="gene ID" value="GQ55_5G353900"/>
</dbReference>
<dbReference type="AlphaFoldDB" id="A0A2T7DMA6"/>
<evidence type="ECO:0000313" key="1">
    <source>
        <dbReference type="EMBL" id="PUZ56713.1"/>
    </source>
</evidence>
<evidence type="ECO:0000313" key="2">
    <source>
        <dbReference type="Proteomes" id="UP000244336"/>
    </source>
</evidence>
<keyword evidence="2" id="KW-1185">Reference proteome</keyword>
<organism evidence="1 2">
    <name type="scientific">Panicum hallii var. hallii</name>
    <dbReference type="NCBI Taxonomy" id="1504633"/>
    <lineage>
        <taxon>Eukaryota</taxon>
        <taxon>Viridiplantae</taxon>
        <taxon>Streptophyta</taxon>
        <taxon>Embryophyta</taxon>
        <taxon>Tracheophyta</taxon>
        <taxon>Spermatophyta</taxon>
        <taxon>Magnoliopsida</taxon>
        <taxon>Liliopsida</taxon>
        <taxon>Poales</taxon>
        <taxon>Poaceae</taxon>
        <taxon>PACMAD clade</taxon>
        <taxon>Panicoideae</taxon>
        <taxon>Panicodae</taxon>
        <taxon>Paniceae</taxon>
        <taxon>Panicinae</taxon>
        <taxon>Panicum</taxon>
        <taxon>Panicum sect. Panicum</taxon>
    </lineage>
</organism>
<name>A0A2T7DMA6_9POAL</name>